<evidence type="ECO:0000256" key="1">
    <source>
        <dbReference type="ARBA" id="ARBA00022441"/>
    </source>
</evidence>
<gene>
    <name evidence="4" type="ORF">FKG94_08685</name>
</gene>
<keyword evidence="2" id="KW-0677">Repeat</keyword>
<dbReference type="EMBL" id="VHSG01000008">
    <property type="protein sequence ID" value="TQV81174.1"/>
    <property type="molecule type" value="Genomic_DNA"/>
</dbReference>
<dbReference type="Proteomes" id="UP000319732">
    <property type="component" value="Unassembled WGS sequence"/>
</dbReference>
<evidence type="ECO:0000313" key="4">
    <source>
        <dbReference type="EMBL" id="TQV81174.1"/>
    </source>
</evidence>
<protein>
    <submittedName>
        <fullName evidence="4">Uncharacterized protein</fullName>
    </submittedName>
</protein>
<comment type="caution">
    <text evidence="4">The sequence shown here is derived from an EMBL/GenBank/DDBJ whole genome shotgun (WGS) entry which is preliminary data.</text>
</comment>
<keyword evidence="1" id="KW-0880">Kelch repeat</keyword>
<dbReference type="Pfam" id="PF24681">
    <property type="entry name" value="Kelch_KLHDC2_KLHL20_DRC7"/>
    <property type="match status" value="1"/>
</dbReference>
<dbReference type="InterPro" id="IPR052124">
    <property type="entry name" value="Rab9_kelch_effector"/>
</dbReference>
<feature type="chain" id="PRO_5021808707" evidence="3">
    <location>
        <begin position="21"/>
        <end position="579"/>
    </location>
</feature>
<name>A0A545TVD9_9GAMM</name>
<dbReference type="SUPFAM" id="SSF117281">
    <property type="entry name" value="Kelch motif"/>
    <property type="match status" value="1"/>
</dbReference>
<dbReference type="AlphaFoldDB" id="A0A545TVD9"/>
<dbReference type="InterPro" id="IPR015915">
    <property type="entry name" value="Kelch-typ_b-propeller"/>
</dbReference>
<dbReference type="PANTHER" id="PTHR46647">
    <property type="entry name" value="RAB9 EFFECTOR PROTEIN WITH KELCH MOTIFS"/>
    <property type="match status" value="1"/>
</dbReference>
<keyword evidence="5" id="KW-1185">Reference proteome</keyword>
<proteinExistence type="predicted"/>
<dbReference type="PANTHER" id="PTHR46647:SF1">
    <property type="entry name" value="RAB9 EFFECTOR PROTEIN WITH KELCH MOTIFS"/>
    <property type="match status" value="1"/>
</dbReference>
<sequence length="579" mass="63432">MKKNCVITGLALAINISAHAALTEPPNIFYGRVTVDSQALTAADSGYSVVLKLNNVVLDSYSMGSSSSAADNYVIRVPVDTLGQQSQDVAREGDQIDFYLTTPSGSEQWLASDYVGRRGLIRPLQLGTVNTAPNSVEESPGGCFDQTSSDTCVTGTSIQSASSDGRSTALAAAQPQFASMTAGGKSTVVLAPTATSEADLMSAAEFSAWVGNEYSVLSLPESVYGYEFYRSREADCDWASYTSCDNGQMDIVGSSAIKDSAATLKNLAYYFLQNNATSTSVMTLDAREGSPVLPPKTEQVISFNGKLWLFARGPQNQAQVWSSADGISWREMDLATPFPGMKEGYAVAVFSQRIWIIGGKTEDGNFSKAIWSSEDGLHWQEESSHAGFSARAHHQLLSYQGQLWLFGGRDELGRKAEVWTSRDGVNWEQIETRSMPADREGFQVIPFKDRFWLVGGEKNGTFYSDVWSSTDAREWVQVSLADAFASRAGHRLVTFNDRLLLLGGRDSDTYFDDIWFSEDGLNWRSSDAAFSAREQHHAVQLNGQLFILGGNDGKPIHDVWSSNDGFKWQRGTKLYAIYR</sequence>
<dbReference type="Gene3D" id="2.120.10.80">
    <property type="entry name" value="Kelch-type beta propeller"/>
    <property type="match status" value="2"/>
</dbReference>
<accession>A0A545TVD9</accession>
<evidence type="ECO:0000256" key="3">
    <source>
        <dbReference type="SAM" id="SignalP"/>
    </source>
</evidence>
<feature type="signal peptide" evidence="3">
    <location>
        <begin position="1"/>
        <end position="20"/>
    </location>
</feature>
<evidence type="ECO:0000313" key="5">
    <source>
        <dbReference type="Proteomes" id="UP000319732"/>
    </source>
</evidence>
<reference evidence="4 5" key="1">
    <citation type="submission" date="2019-06" db="EMBL/GenBank/DDBJ databases">
        <title>Whole genome sequence for Cellvibrionaceae sp. R142.</title>
        <authorList>
            <person name="Wang G."/>
        </authorList>
    </citation>
    <scope>NUCLEOTIDE SEQUENCE [LARGE SCALE GENOMIC DNA]</scope>
    <source>
        <strain evidence="4 5">R142</strain>
    </source>
</reference>
<evidence type="ECO:0000256" key="2">
    <source>
        <dbReference type="ARBA" id="ARBA00022737"/>
    </source>
</evidence>
<keyword evidence="3" id="KW-0732">Signal</keyword>
<organism evidence="4 5">
    <name type="scientific">Exilibacterium tricleocarpae</name>
    <dbReference type="NCBI Taxonomy" id="2591008"/>
    <lineage>
        <taxon>Bacteria</taxon>
        <taxon>Pseudomonadati</taxon>
        <taxon>Pseudomonadota</taxon>
        <taxon>Gammaproteobacteria</taxon>
        <taxon>Cellvibrionales</taxon>
        <taxon>Cellvibrionaceae</taxon>
        <taxon>Exilibacterium</taxon>
    </lineage>
</organism>